<reference evidence="1 2" key="1">
    <citation type="submission" date="2023-05" db="EMBL/GenBank/DDBJ databases">
        <authorList>
            <person name="Gao F."/>
        </authorList>
    </citation>
    <scope>NUCLEOTIDE SEQUENCE [LARGE SCALE GENOMIC DNA]</scope>
    <source>
        <strain evidence="1 2">MIMF12</strain>
    </source>
</reference>
<accession>A0ABT7JED0</accession>
<dbReference type="RefSeq" id="WP_285521828.1">
    <property type="nucleotide sequence ID" value="NZ_JASNGB010000022.1"/>
</dbReference>
<evidence type="ECO:0000313" key="1">
    <source>
        <dbReference type="EMBL" id="MDL2343409.1"/>
    </source>
</evidence>
<proteinExistence type="predicted"/>
<dbReference type="EMBL" id="JASNGB010000022">
    <property type="protein sequence ID" value="MDL2343409.1"/>
    <property type="molecule type" value="Genomic_DNA"/>
</dbReference>
<comment type="caution">
    <text evidence="1">The sequence shown here is derived from an EMBL/GenBank/DDBJ whole genome shotgun (WGS) entry which is preliminary data.</text>
</comment>
<sequence length="223" mass="25488">MARSYPFWQLLGALDANPELDVTWDPALYDEPEAGQYWAYVYAGDRRVAKLSNAQPIAFVVLTAPPIVHALLAQQQIKVVRVVDLEHPTTDVTRFLQRALEQKHNWSPQDFDRLEHGLQELNLHRDWDDNEYVIITSNEQGQIVAVEHLYLPFALTFKITPIAFTALLQELQQHVLTIEDWATPNLSINAAAAPDLIERLPLFGVDEGDLEAFSAELLTYWMR</sequence>
<gene>
    <name evidence="1" type="ORF">QOL99_04495</name>
</gene>
<dbReference type="Proteomes" id="UP001302059">
    <property type="component" value="Unassembled WGS sequence"/>
</dbReference>
<protein>
    <submittedName>
        <fullName evidence="1">Uncharacterized protein</fullName>
    </submittedName>
</protein>
<organism evidence="1 2">
    <name type="scientific">Deinococcus rhizophilus</name>
    <dbReference type="NCBI Taxonomy" id="3049544"/>
    <lineage>
        <taxon>Bacteria</taxon>
        <taxon>Thermotogati</taxon>
        <taxon>Deinococcota</taxon>
        <taxon>Deinococci</taxon>
        <taxon>Deinococcales</taxon>
        <taxon>Deinococcaceae</taxon>
        <taxon>Deinococcus</taxon>
    </lineage>
</organism>
<keyword evidence="2" id="KW-1185">Reference proteome</keyword>
<name>A0ABT7JED0_9DEIO</name>
<evidence type="ECO:0000313" key="2">
    <source>
        <dbReference type="Proteomes" id="UP001302059"/>
    </source>
</evidence>